<dbReference type="InterPro" id="IPR004107">
    <property type="entry name" value="Integrase_SAM-like_N"/>
</dbReference>
<dbReference type="PROSITE" id="PS51900">
    <property type="entry name" value="CB"/>
    <property type="match status" value="1"/>
</dbReference>
<evidence type="ECO:0000256" key="1">
    <source>
        <dbReference type="ARBA" id="ARBA00022908"/>
    </source>
</evidence>
<dbReference type="Proteomes" id="UP001155010">
    <property type="component" value="Unassembled WGS sequence"/>
</dbReference>
<dbReference type="Gene3D" id="1.10.150.130">
    <property type="match status" value="1"/>
</dbReference>
<evidence type="ECO:0000313" key="6">
    <source>
        <dbReference type="EMBL" id="MCS3951823.1"/>
    </source>
</evidence>
<feature type="region of interest" description="Disordered" evidence="4">
    <location>
        <begin position="108"/>
        <end position="127"/>
    </location>
</feature>
<protein>
    <submittedName>
        <fullName evidence="6">Site-specific recombinase XerD</fullName>
    </submittedName>
</protein>
<reference evidence="6" key="1">
    <citation type="submission" date="2022-08" db="EMBL/GenBank/DDBJ databases">
        <title>Genomic Encyclopedia of Type Strains, Phase V (KMG-V): Genome sequencing to study the core and pangenomes of soil and plant-associated prokaryotes.</title>
        <authorList>
            <person name="Whitman W."/>
        </authorList>
    </citation>
    <scope>NUCLEOTIDE SEQUENCE</scope>
    <source>
        <strain evidence="6">SP2017</strain>
    </source>
</reference>
<dbReference type="GO" id="GO:0015074">
    <property type="term" value="P:DNA integration"/>
    <property type="evidence" value="ECO:0007669"/>
    <property type="project" value="UniProtKB-KW"/>
</dbReference>
<keyword evidence="2 3" id="KW-0238">DNA-binding</keyword>
<name>A0A9X2U8S6_9BACT</name>
<sequence length="151" mass="17034">MADLIPQLRQTLPAVLQDAGEEASSRVIEFFTAEIRNPNTREAYARAVRRFFRWADKRQLHLSDIEPVHVAAYVEEDDRAPATVKQNLAALRRLFDFLVTGQVLEANPAEPARSPTLQADSEKTPALTAEEARELLDSIVAEKEELPQLRD</sequence>
<organism evidence="6 7">
    <name type="scientific">Salinibacter ruber</name>
    <dbReference type="NCBI Taxonomy" id="146919"/>
    <lineage>
        <taxon>Bacteria</taxon>
        <taxon>Pseudomonadati</taxon>
        <taxon>Rhodothermota</taxon>
        <taxon>Rhodothermia</taxon>
        <taxon>Rhodothermales</taxon>
        <taxon>Salinibacteraceae</taxon>
        <taxon>Salinibacter</taxon>
    </lineage>
</organism>
<dbReference type="Pfam" id="PF02899">
    <property type="entry name" value="Phage_int_SAM_1"/>
    <property type="match status" value="1"/>
</dbReference>
<gene>
    <name evidence="6" type="ORF">GGP83_001775</name>
</gene>
<dbReference type="InterPro" id="IPR010998">
    <property type="entry name" value="Integrase_recombinase_N"/>
</dbReference>
<keyword evidence="1" id="KW-0229">DNA integration</keyword>
<accession>A0A9X2U8S6</accession>
<evidence type="ECO:0000256" key="3">
    <source>
        <dbReference type="PROSITE-ProRule" id="PRU01248"/>
    </source>
</evidence>
<evidence type="ECO:0000313" key="7">
    <source>
        <dbReference type="Proteomes" id="UP001155010"/>
    </source>
</evidence>
<dbReference type="InterPro" id="IPR044068">
    <property type="entry name" value="CB"/>
</dbReference>
<dbReference type="GO" id="GO:0003677">
    <property type="term" value="F:DNA binding"/>
    <property type="evidence" value="ECO:0007669"/>
    <property type="project" value="UniProtKB-UniRule"/>
</dbReference>
<evidence type="ECO:0000256" key="4">
    <source>
        <dbReference type="SAM" id="MobiDB-lite"/>
    </source>
</evidence>
<evidence type="ECO:0000256" key="2">
    <source>
        <dbReference type="ARBA" id="ARBA00023125"/>
    </source>
</evidence>
<proteinExistence type="predicted"/>
<dbReference type="AlphaFoldDB" id="A0A9X2U8S6"/>
<dbReference type="EMBL" id="JANUBB010000006">
    <property type="protein sequence ID" value="MCS3951823.1"/>
    <property type="molecule type" value="Genomic_DNA"/>
</dbReference>
<dbReference type="SUPFAM" id="SSF56349">
    <property type="entry name" value="DNA breaking-rejoining enzymes"/>
    <property type="match status" value="1"/>
</dbReference>
<comment type="caution">
    <text evidence="6">The sequence shown here is derived from an EMBL/GenBank/DDBJ whole genome shotgun (WGS) entry which is preliminary data.</text>
</comment>
<dbReference type="RefSeq" id="WP_259081884.1">
    <property type="nucleotide sequence ID" value="NZ_JANTZN010000005.1"/>
</dbReference>
<dbReference type="InterPro" id="IPR011010">
    <property type="entry name" value="DNA_brk_join_enz"/>
</dbReference>
<evidence type="ECO:0000259" key="5">
    <source>
        <dbReference type="PROSITE" id="PS51900"/>
    </source>
</evidence>
<feature type="domain" description="Core-binding (CB)" evidence="5">
    <location>
        <begin position="22"/>
        <end position="99"/>
    </location>
</feature>